<proteinExistence type="predicted"/>
<evidence type="ECO:0000313" key="3">
    <source>
        <dbReference type="EMBL" id="SEG32025.1"/>
    </source>
</evidence>
<evidence type="ECO:0008006" key="5">
    <source>
        <dbReference type="Google" id="ProtNLM"/>
    </source>
</evidence>
<dbReference type="Proteomes" id="UP000236754">
    <property type="component" value="Unassembled WGS sequence"/>
</dbReference>
<keyword evidence="2" id="KW-0812">Transmembrane</keyword>
<reference evidence="3 4" key="1">
    <citation type="submission" date="2016-10" db="EMBL/GenBank/DDBJ databases">
        <authorList>
            <person name="de Groot N.N."/>
        </authorList>
    </citation>
    <scope>NUCLEOTIDE SEQUENCE [LARGE SCALE GENOMIC DNA]</scope>
    <source>
        <strain evidence="3 4">CGMCC 4.2023</strain>
    </source>
</reference>
<keyword evidence="2" id="KW-1133">Transmembrane helix</keyword>
<name>A0A1H5Z8G5_9ACTN</name>
<evidence type="ECO:0000256" key="1">
    <source>
        <dbReference type="SAM" id="MobiDB-lite"/>
    </source>
</evidence>
<evidence type="ECO:0000313" key="4">
    <source>
        <dbReference type="Proteomes" id="UP000236754"/>
    </source>
</evidence>
<keyword evidence="2" id="KW-0472">Membrane</keyword>
<feature type="region of interest" description="Disordered" evidence="1">
    <location>
        <begin position="91"/>
        <end position="124"/>
    </location>
</feature>
<dbReference type="EMBL" id="FNVU01000004">
    <property type="protein sequence ID" value="SEG32025.1"/>
    <property type="molecule type" value="Genomic_DNA"/>
</dbReference>
<accession>A0A1H5Z8G5</accession>
<feature type="transmembrane region" description="Helical" evidence="2">
    <location>
        <begin position="57"/>
        <end position="77"/>
    </location>
</feature>
<protein>
    <recommendedName>
        <fullName evidence="5">DUF2530 domain-containing protein</fullName>
    </recommendedName>
</protein>
<evidence type="ECO:0000256" key="2">
    <source>
        <dbReference type="SAM" id="Phobius"/>
    </source>
</evidence>
<dbReference type="AlphaFoldDB" id="A0A1H5Z8G5"/>
<feature type="transmembrane region" description="Helical" evidence="2">
    <location>
        <begin position="27"/>
        <end position="51"/>
    </location>
</feature>
<keyword evidence="4" id="KW-1185">Reference proteome</keyword>
<gene>
    <name evidence="3" type="ORF">SAMN05216223_104342</name>
</gene>
<dbReference type="InterPro" id="IPR019681">
    <property type="entry name" value="DUF2530"/>
</dbReference>
<sequence length="124" mass="13139">MAAYDGAMSKERTPLREAPEPLEANDVATITVGVIIWFVLFFVQLPFYGWYSDHGHTWFIWTCLAGGACGLLGLMYVRARRDAIARARAAAEPAPDVSAAPGATLADPGASSDSGPGSKKPQNG</sequence>
<dbReference type="Pfam" id="PF10745">
    <property type="entry name" value="DUF2530"/>
    <property type="match status" value="1"/>
</dbReference>
<organism evidence="3 4">
    <name type="scientific">Actinacidiphila yanglinensis</name>
    <dbReference type="NCBI Taxonomy" id="310779"/>
    <lineage>
        <taxon>Bacteria</taxon>
        <taxon>Bacillati</taxon>
        <taxon>Actinomycetota</taxon>
        <taxon>Actinomycetes</taxon>
        <taxon>Kitasatosporales</taxon>
        <taxon>Streptomycetaceae</taxon>
        <taxon>Actinacidiphila</taxon>
    </lineage>
</organism>